<reference evidence="1" key="1">
    <citation type="journal article" date="2022" name="Int. J. Mol. Sci.">
        <title>Draft Genome of Tanacetum Coccineum: Genomic Comparison of Closely Related Tanacetum-Family Plants.</title>
        <authorList>
            <person name="Yamashiro T."/>
            <person name="Shiraishi A."/>
            <person name="Nakayama K."/>
            <person name="Satake H."/>
        </authorList>
    </citation>
    <scope>NUCLEOTIDE SEQUENCE</scope>
</reference>
<keyword evidence="2" id="KW-1185">Reference proteome</keyword>
<evidence type="ECO:0000313" key="1">
    <source>
        <dbReference type="EMBL" id="GJT15300.1"/>
    </source>
</evidence>
<dbReference type="Proteomes" id="UP001151760">
    <property type="component" value="Unassembled WGS sequence"/>
</dbReference>
<proteinExistence type="predicted"/>
<reference evidence="1" key="2">
    <citation type="submission" date="2022-01" db="EMBL/GenBank/DDBJ databases">
        <authorList>
            <person name="Yamashiro T."/>
            <person name="Shiraishi A."/>
            <person name="Satake H."/>
            <person name="Nakayama K."/>
        </authorList>
    </citation>
    <scope>NUCLEOTIDE SEQUENCE</scope>
</reference>
<name>A0ABQ5BKF0_9ASTR</name>
<dbReference type="Gene3D" id="3.30.70.270">
    <property type="match status" value="1"/>
</dbReference>
<protein>
    <submittedName>
        <fullName evidence="1">Uncharacterized protein</fullName>
    </submittedName>
</protein>
<accession>A0ABQ5BKF0</accession>
<sequence length="511" mass="58562">MADTRTMDQCSTAPTRGFLSRIPSKTRIIRNEITRFQQRFDGDRFIEALDRSMILLRASVETFGQNARECLKSSRAVQGRTTRAKACCCQDCPFSPKQPATLATFIGTEEYISEYVSQAAAANYNPKKHANNLQNQESESCKSKQPKLNNQWQSDPEYVGKVCNSAIRFYIRVMDALPAQIRLDSKTLLGNKEKLTEVALTSNEPLLARPSKNEHCLNSSELPAHLEYASFGRRHKLPRTIIAKELDVLRKSALIKGAKIPQRALLRKLSDIQGINPDLEELNCGSERGNEIESQLVWLPDCRVCIDNRKLNEAKPAKNTSLPFMDQILERLAGNEYYLFPSMVSPVFPNPIDPGIKKRLLYLPIKRLRQNVCTTSRMPYPAYSNAPVTFQRMYVRQSFRHGEEDDGSLMDYLLCLWNSFHKQPLRLDTCFKELLQHMKDRRYVSSNLIAPNWDLPFELIAMHSDFAIGCQGEICIRWVSRSFQEFDFKVIDTKRRPEPRSRSSVQIGKPL</sequence>
<gene>
    <name evidence="1" type="ORF">Tco_0874006</name>
</gene>
<comment type="caution">
    <text evidence="1">The sequence shown here is derived from an EMBL/GenBank/DDBJ whole genome shotgun (WGS) entry which is preliminary data.</text>
</comment>
<dbReference type="SUPFAM" id="SSF56672">
    <property type="entry name" value="DNA/RNA polymerases"/>
    <property type="match status" value="1"/>
</dbReference>
<evidence type="ECO:0000313" key="2">
    <source>
        <dbReference type="Proteomes" id="UP001151760"/>
    </source>
</evidence>
<dbReference type="InterPro" id="IPR043502">
    <property type="entry name" value="DNA/RNA_pol_sf"/>
</dbReference>
<dbReference type="InterPro" id="IPR043128">
    <property type="entry name" value="Rev_trsase/Diguanyl_cyclase"/>
</dbReference>
<dbReference type="EMBL" id="BQNB010013385">
    <property type="protein sequence ID" value="GJT15300.1"/>
    <property type="molecule type" value="Genomic_DNA"/>
</dbReference>
<organism evidence="1 2">
    <name type="scientific">Tanacetum coccineum</name>
    <dbReference type="NCBI Taxonomy" id="301880"/>
    <lineage>
        <taxon>Eukaryota</taxon>
        <taxon>Viridiplantae</taxon>
        <taxon>Streptophyta</taxon>
        <taxon>Embryophyta</taxon>
        <taxon>Tracheophyta</taxon>
        <taxon>Spermatophyta</taxon>
        <taxon>Magnoliopsida</taxon>
        <taxon>eudicotyledons</taxon>
        <taxon>Gunneridae</taxon>
        <taxon>Pentapetalae</taxon>
        <taxon>asterids</taxon>
        <taxon>campanulids</taxon>
        <taxon>Asterales</taxon>
        <taxon>Asteraceae</taxon>
        <taxon>Asteroideae</taxon>
        <taxon>Anthemideae</taxon>
        <taxon>Anthemidinae</taxon>
        <taxon>Tanacetum</taxon>
    </lineage>
</organism>